<dbReference type="Pfam" id="PF00561">
    <property type="entry name" value="Abhydrolase_1"/>
    <property type="match status" value="1"/>
</dbReference>
<protein>
    <recommendedName>
        <fullName evidence="1">AB hydrolase-1 domain-containing protein</fullName>
    </recommendedName>
</protein>
<sequence length="427" mass="47465">MATFPSIEKLSTAKSDAELTHEARGLNAVIRFQSSHEAVDFVFAGSGVSEVRQSQGEAAVTLAASDDFWSTAFQLQESGRPWPGYESLTMGQTTGLTTTGDFIGVIAPYSLALQRLFFVFVQAVRPLNRRPFVETFRDSDNAVGRYVWVKANGQEARMYYEEAGTGTTPLLCQATAGADSRQYRYLLADPEVQKRFRIIAYDLPYHGRSLPPSGDRWWEKIYSPDLEYLMNWVVAFSDALELEQPFFMGCSVGGQLALDLAAEHNDRFGAFISLNGWYDVPPALASFSNDLFRTPSISPHLFSANMIGASGPIAPEANVHEVQWIYASNYSGVYAGDNDYFARGHDLKRNGHKIRQGTKPVFLLCGEYDHAAHDQEHGAPAVARHIPNVEFIVLDGLSHFAMSDDPMAFREALIPVLDRIVEQKDKL</sequence>
<dbReference type="InterPro" id="IPR000073">
    <property type="entry name" value="AB_hydrolase_1"/>
</dbReference>
<reference evidence="2 3" key="1">
    <citation type="submission" date="2016-03" db="EMBL/GenBank/DDBJ databases">
        <title>Draft genome sequence of the Fonsecaea monophora CBS 269.37.</title>
        <authorList>
            <person name="Bombassaro A."/>
            <person name="Vinicius W.A."/>
            <person name="De Hoog S."/>
            <person name="Sun J."/>
            <person name="Souza E.M."/>
            <person name="Raittz R.T."/>
            <person name="Costa F."/>
            <person name="Leao A.C."/>
            <person name="Tadra-Sfeir M.Z."/>
            <person name="Baura V."/>
            <person name="Balsanelli E."/>
            <person name="Pedrosa F.O."/>
            <person name="Moreno L.F."/>
            <person name="Steffens M.B."/>
            <person name="Xi L."/>
            <person name="Bocca A.L."/>
            <person name="Felipe M.S."/>
            <person name="Teixeira M."/>
            <person name="Telles Filho F.Q."/>
            <person name="Azevedo C.M."/>
            <person name="Gomes R."/>
            <person name="Vicente V.A."/>
        </authorList>
    </citation>
    <scope>NUCLEOTIDE SEQUENCE [LARGE SCALE GENOMIC DNA]</scope>
    <source>
        <strain evidence="2 3">CBS 269.37</strain>
    </source>
</reference>
<dbReference type="PANTHER" id="PTHR43194:SF2">
    <property type="entry name" value="PEROXISOMAL MEMBRANE PROTEIN LPX1"/>
    <property type="match status" value="1"/>
</dbReference>
<dbReference type="InterPro" id="IPR029058">
    <property type="entry name" value="AB_hydrolase_fold"/>
</dbReference>
<organism evidence="2 3">
    <name type="scientific">Fonsecaea monophora</name>
    <dbReference type="NCBI Taxonomy" id="254056"/>
    <lineage>
        <taxon>Eukaryota</taxon>
        <taxon>Fungi</taxon>
        <taxon>Dikarya</taxon>
        <taxon>Ascomycota</taxon>
        <taxon>Pezizomycotina</taxon>
        <taxon>Eurotiomycetes</taxon>
        <taxon>Chaetothyriomycetidae</taxon>
        <taxon>Chaetothyriales</taxon>
        <taxon>Herpotrichiellaceae</taxon>
        <taxon>Fonsecaea</taxon>
    </lineage>
</organism>
<dbReference type="GeneID" id="34604622"/>
<dbReference type="EMBL" id="LVKK01000094">
    <property type="protein sequence ID" value="OAG36323.1"/>
    <property type="molecule type" value="Genomic_DNA"/>
</dbReference>
<evidence type="ECO:0000313" key="2">
    <source>
        <dbReference type="EMBL" id="OAG36323.1"/>
    </source>
</evidence>
<accession>A0A177EWA6</accession>
<dbReference type="PANTHER" id="PTHR43194">
    <property type="entry name" value="HYDROLASE ALPHA/BETA FOLD FAMILY"/>
    <property type="match status" value="1"/>
</dbReference>
<dbReference type="SUPFAM" id="SSF53474">
    <property type="entry name" value="alpha/beta-Hydrolases"/>
    <property type="match status" value="1"/>
</dbReference>
<evidence type="ECO:0000259" key="1">
    <source>
        <dbReference type="Pfam" id="PF00561"/>
    </source>
</evidence>
<dbReference type="InterPro" id="IPR050228">
    <property type="entry name" value="Carboxylesterase_BioH"/>
</dbReference>
<dbReference type="AlphaFoldDB" id="A0A177EWA6"/>
<dbReference type="Proteomes" id="UP000077002">
    <property type="component" value="Unassembled WGS sequence"/>
</dbReference>
<proteinExistence type="predicted"/>
<comment type="caution">
    <text evidence="2">The sequence shown here is derived from an EMBL/GenBank/DDBJ whole genome shotgun (WGS) entry which is preliminary data.</text>
</comment>
<evidence type="ECO:0000313" key="3">
    <source>
        <dbReference type="Proteomes" id="UP000077002"/>
    </source>
</evidence>
<dbReference type="RefSeq" id="XP_022508275.1">
    <property type="nucleotide sequence ID" value="XM_022659422.1"/>
</dbReference>
<dbReference type="OrthoDB" id="408373at2759"/>
<dbReference type="Gene3D" id="3.40.50.1820">
    <property type="entry name" value="alpha/beta hydrolase"/>
    <property type="match status" value="1"/>
</dbReference>
<keyword evidence="3" id="KW-1185">Reference proteome</keyword>
<gene>
    <name evidence="2" type="ORF">AYO21_09488</name>
</gene>
<feature type="domain" description="AB hydrolase-1" evidence="1">
    <location>
        <begin position="177"/>
        <end position="282"/>
    </location>
</feature>
<name>A0A177EWA6_9EURO</name>